<reference evidence="4" key="1">
    <citation type="submission" date="2017-02" db="UniProtKB">
        <authorList>
            <consortium name="WormBaseParasite"/>
        </authorList>
    </citation>
    <scope>IDENTIFICATION</scope>
</reference>
<dbReference type="AlphaFoldDB" id="A0A0R3XCZ3"/>
<evidence type="ECO:0000313" key="3">
    <source>
        <dbReference type="Proteomes" id="UP000274429"/>
    </source>
</evidence>
<evidence type="ECO:0000256" key="1">
    <source>
        <dbReference type="SAM" id="MobiDB-lite"/>
    </source>
</evidence>
<protein>
    <submittedName>
        <fullName evidence="2 4">Uncharacterized protein</fullName>
    </submittedName>
</protein>
<dbReference type="EMBL" id="UYWX01024010">
    <property type="protein sequence ID" value="VDM36383.1"/>
    <property type="molecule type" value="Genomic_DNA"/>
</dbReference>
<evidence type="ECO:0000313" key="2">
    <source>
        <dbReference type="EMBL" id="VDM36383.1"/>
    </source>
</evidence>
<sequence length="129" mass="14004">MQWDDDTEASVQPPPLICTEWGGGDGGGGGGRRRRRRGQIVERLKMIVEYKLRRETVTRSCLTSALSSIVSMVELGGVGNTLLGAMSGCGEHTTSHHTTPHPMANLVLWTNLPLLLLLHSRLPSTPNCC</sequence>
<organism evidence="4">
    <name type="scientific">Hydatigena taeniaeformis</name>
    <name type="common">Feline tapeworm</name>
    <name type="synonym">Taenia taeniaeformis</name>
    <dbReference type="NCBI Taxonomy" id="6205"/>
    <lineage>
        <taxon>Eukaryota</taxon>
        <taxon>Metazoa</taxon>
        <taxon>Spiralia</taxon>
        <taxon>Lophotrochozoa</taxon>
        <taxon>Platyhelminthes</taxon>
        <taxon>Cestoda</taxon>
        <taxon>Eucestoda</taxon>
        <taxon>Cyclophyllidea</taxon>
        <taxon>Taeniidae</taxon>
        <taxon>Hydatigera</taxon>
    </lineage>
</organism>
<dbReference type="Proteomes" id="UP000274429">
    <property type="component" value="Unassembled WGS sequence"/>
</dbReference>
<reference evidence="2 3" key="2">
    <citation type="submission" date="2018-11" db="EMBL/GenBank/DDBJ databases">
        <authorList>
            <consortium name="Pathogen Informatics"/>
        </authorList>
    </citation>
    <scope>NUCLEOTIDE SEQUENCE [LARGE SCALE GENOMIC DNA]</scope>
</reference>
<feature type="region of interest" description="Disordered" evidence="1">
    <location>
        <begin position="1"/>
        <end position="37"/>
    </location>
</feature>
<dbReference type="WBParaSite" id="TTAC_0001142001-mRNA-1">
    <property type="protein sequence ID" value="TTAC_0001142001-mRNA-1"/>
    <property type="gene ID" value="TTAC_0001142001"/>
</dbReference>
<accession>A0A0R3XCZ3</accession>
<gene>
    <name evidence="2" type="ORF">TTAC_LOCUS11403</name>
</gene>
<keyword evidence="3" id="KW-1185">Reference proteome</keyword>
<proteinExistence type="predicted"/>
<name>A0A0R3XCZ3_HYDTA</name>
<feature type="compositionally biased region" description="Gly residues" evidence="1">
    <location>
        <begin position="21"/>
        <end position="30"/>
    </location>
</feature>
<evidence type="ECO:0000313" key="4">
    <source>
        <dbReference type="WBParaSite" id="TTAC_0001142001-mRNA-1"/>
    </source>
</evidence>